<evidence type="ECO:0000313" key="3">
    <source>
        <dbReference type="Proteomes" id="UP000318102"/>
    </source>
</evidence>
<dbReference type="EMBL" id="VNJK01000003">
    <property type="protein sequence ID" value="TVX88279.1"/>
    <property type="molecule type" value="Genomic_DNA"/>
</dbReference>
<evidence type="ECO:0000256" key="1">
    <source>
        <dbReference type="SAM" id="Phobius"/>
    </source>
</evidence>
<keyword evidence="3" id="KW-1185">Reference proteome</keyword>
<name>A0A559IKV0_9BACL</name>
<sequence>MNSSWKQSFRNLTVREWMLMALLAAANGVATSLLSHVNKLLNGWGGPILTSTIVGVYMVYGLLAMYIIRKPGAAAGTYAIGALLQIMVGTSYGIWSSIAAAACYAVIVEPLFFIYRYKRFGWLAMLFAGVAMVPLWFVVAAFMFGYTEYSSTVLIVSLFVRCASGMLLCGALTKWLGDRLAPTRYVRPYALGQQYHNAA</sequence>
<feature type="transmembrane region" description="Helical" evidence="1">
    <location>
        <begin position="44"/>
        <end position="65"/>
    </location>
</feature>
<feature type="transmembrane region" description="Helical" evidence="1">
    <location>
        <begin position="152"/>
        <end position="177"/>
    </location>
</feature>
<feature type="transmembrane region" description="Helical" evidence="1">
    <location>
        <begin position="94"/>
        <end position="115"/>
    </location>
</feature>
<comment type="caution">
    <text evidence="2">The sequence shown here is derived from an EMBL/GenBank/DDBJ whole genome shotgun (WGS) entry which is preliminary data.</text>
</comment>
<keyword evidence="1" id="KW-1133">Transmembrane helix</keyword>
<organism evidence="2 3">
    <name type="scientific">Paenibacillus agilis</name>
    <dbReference type="NCBI Taxonomy" id="3020863"/>
    <lineage>
        <taxon>Bacteria</taxon>
        <taxon>Bacillati</taxon>
        <taxon>Bacillota</taxon>
        <taxon>Bacilli</taxon>
        <taxon>Bacillales</taxon>
        <taxon>Paenibacillaceae</taxon>
        <taxon>Paenibacillus</taxon>
    </lineage>
</organism>
<proteinExistence type="predicted"/>
<accession>A0A559IKV0</accession>
<feature type="transmembrane region" description="Helical" evidence="1">
    <location>
        <begin position="122"/>
        <end position="146"/>
    </location>
</feature>
<keyword evidence="1" id="KW-0472">Membrane</keyword>
<evidence type="ECO:0000313" key="2">
    <source>
        <dbReference type="EMBL" id="TVX88279.1"/>
    </source>
</evidence>
<dbReference type="Pfam" id="PF09819">
    <property type="entry name" value="ABC_cobalt"/>
    <property type="match status" value="1"/>
</dbReference>
<dbReference type="OrthoDB" id="8017424at2"/>
<keyword evidence="1" id="KW-0812">Transmembrane</keyword>
<gene>
    <name evidence="2" type="ORF">FPZ44_20510</name>
</gene>
<feature type="transmembrane region" description="Helical" evidence="1">
    <location>
        <begin position="72"/>
        <end position="88"/>
    </location>
</feature>
<dbReference type="InterPro" id="IPR017195">
    <property type="entry name" value="ABC_thiamin-permease_prd"/>
</dbReference>
<reference evidence="2 3" key="1">
    <citation type="submission" date="2019-07" db="EMBL/GenBank/DDBJ databases">
        <authorList>
            <person name="Kim J."/>
        </authorList>
    </citation>
    <scope>NUCLEOTIDE SEQUENCE [LARGE SCALE GENOMIC DNA]</scope>
    <source>
        <strain evidence="2 3">N4</strain>
    </source>
</reference>
<protein>
    <submittedName>
        <fullName evidence="2">Uncharacterized protein</fullName>
    </submittedName>
</protein>
<dbReference type="Proteomes" id="UP000318102">
    <property type="component" value="Unassembled WGS sequence"/>
</dbReference>
<dbReference type="RefSeq" id="WP_144993419.1">
    <property type="nucleotide sequence ID" value="NZ_VNJK01000003.1"/>
</dbReference>
<dbReference type="AlphaFoldDB" id="A0A559IKV0"/>